<sequence>MHFTPKPQLALLAVALTVVPGIKTVAKAQNFAGLPSCAEPAIFAAIQGSGCDLTDAKCLCGNPELFPTILTSIQQACSPKDLAAVEAFGATYCGALTIGNSATTSESASAASSPTSATTATMTKTTELALPGFTLTSSSLDPMTTDSSASASTSYHRSMTYSTTATATSTSATKTGGAAGVLETGASAAGLALAVAGLGWVFAEL</sequence>
<comment type="caution">
    <text evidence="1">The sequence shown here is derived from an EMBL/GenBank/DDBJ whole genome shotgun (WGS) entry which is preliminary data.</text>
</comment>
<name>A0ACC3MC41_9PEZI</name>
<reference evidence="1" key="1">
    <citation type="submission" date="2023-07" db="EMBL/GenBank/DDBJ databases">
        <title>Black Yeasts Isolated from many extreme environments.</title>
        <authorList>
            <person name="Coleine C."/>
            <person name="Stajich J.E."/>
            <person name="Selbmann L."/>
        </authorList>
    </citation>
    <scope>NUCLEOTIDE SEQUENCE</scope>
    <source>
        <strain evidence="1">CCFEE 5714</strain>
    </source>
</reference>
<protein>
    <submittedName>
        <fullName evidence="1">Uncharacterized protein</fullName>
    </submittedName>
</protein>
<accession>A0ACC3MC41</accession>
<evidence type="ECO:0000313" key="1">
    <source>
        <dbReference type="EMBL" id="KAK3684572.1"/>
    </source>
</evidence>
<dbReference type="EMBL" id="JAUTXU010000337">
    <property type="protein sequence ID" value="KAK3684572.1"/>
    <property type="molecule type" value="Genomic_DNA"/>
</dbReference>
<evidence type="ECO:0000313" key="2">
    <source>
        <dbReference type="Proteomes" id="UP001281147"/>
    </source>
</evidence>
<dbReference type="Proteomes" id="UP001281147">
    <property type="component" value="Unassembled WGS sequence"/>
</dbReference>
<keyword evidence="2" id="KW-1185">Reference proteome</keyword>
<organism evidence="1 2">
    <name type="scientific">Vermiconidia calcicola</name>
    <dbReference type="NCBI Taxonomy" id="1690605"/>
    <lineage>
        <taxon>Eukaryota</taxon>
        <taxon>Fungi</taxon>
        <taxon>Dikarya</taxon>
        <taxon>Ascomycota</taxon>
        <taxon>Pezizomycotina</taxon>
        <taxon>Dothideomycetes</taxon>
        <taxon>Dothideomycetidae</taxon>
        <taxon>Mycosphaerellales</taxon>
        <taxon>Extremaceae</taxon>
        <taxon>Vermiconidia</taxon>
    </lineage>
</organism>
<proteinExistence type="predicted"/>
<gene>
    <name evidence="1" type="ORF">LTR37_020135</name>
</gene>